<organism evidence="2 3">
    <name type="scientific">Rhizopogon vinicolor AM-OR11-026</name>
    <dbReference type="NCBI Taxonomy" id="1314800"/>
    <lineage>
        <taxon>Eukaryota</taxon>
        <taxon>Fungi</taxon>
        <taxon>Dikarya</taxon>
        <taxon>Basidiomycota</taxon>
        <taxon>Agaricomycotina</taxon>
        <taxon>Agaricomycetes</taxon>
        <taxon>Agaricomycetidae</taxon>
        <taxon>Boletales</taxon>
        <taxon>Suillineae</taxon>
        <taxon>Rhizopogonaceae</taxon>
        <taxon>Rhizopogon</taxon>
    </lineage>
</organism>
<dbReference type="SUPFAM" id="SSF56112">
    <property type="entry name" value="Protein kinase-like (PK-like)"/>
    <property type="match status" value="1"/>
</dbReference>
<sequence length="360" mass="41796">MQPSAHKTRYPPQKLLPQEERWKQRYHELQERGYTLRSRYHPQWIPSWFTNGQHYLNCEDSISPQNPDVMDATKQDRTVVSIKWIREGSLEVEIANYLSSEELRRHAQNHCVPILDTFIDPNPAYPDAHFLVMPLLRPFDDPEFGALEELVDFVNQILAGLHFMHRHNIAHRDCAKENIMMDATELYPHGFHGVDKQCQPDGVRPLPYASRTGVRVTYYFVDFGMSYMKQPGEWSTVLHGSRRASKVPEIALERPHDPFKADVCTIGHVLNDEFCQVYCGVEILDDLVNRLIQVDPDDRPTAKEALKLWNQRRPPSKPQFFTTRIRRRDESYPEAVFNTSIHAINNSVHTVKAMAKLLSG</sequence>
<gene>
    <name evidence="2" type="ORF">K503DRAFT_742554</name>
</gene>
<dbReference type="STRING" id="1314800.A0A1B7MY75"/>
<accession>A0A1B7MY75</accession>
<dbReference type="GO" id="GO:0004674">
    <property type="term" value="F:protein serine/threonine kinase activity"/>
    <property type="evidence" value="ECO:0007669"/>
    <property type="project" value="TreeGrafter"/>
</dbReference>
<dbReference type="Proteomes" id="UP000092154">
    <property type="component" value="Unassembled WGS sequence"/>
</dbReference>
<dbReference type="EMBL" id="KV448345">
    <property type="protein sequence ID" value="OAX37537.1"/>
    <property type="molecule type" value="Genomic_DNA"/>
</dbReference>
<dbReference type="SMART" id="SM00220">
    <property type="entry name" value="S_TKc"/>
    <property type="match status" value="1"/>
</dbReference>
<dbReference type="OrthoDB" id="5987198at2759"/>
<reference evidence="2 3" key="1">
    <citation type="submission" date="2016-06" db="EMBL/GenBank/DDBJ databases">
        <title>Comparative genomics of the ectomycorrhizal sister species Rhizopogon vinicolor and Rhizopogon vesiculosus (Basidiomycota: Boletales) reveals a divergence of the mating type B locus.</title>
        <authorList>
            <consortium name="DOE Joint Genome Institute"/>
            <person name="Mujic A.B."/>
            <person name="Kuo A."/>
            <person name="Tritt A."/>
            <person name="Lipzen A."/>
            <person name="Chen C."/>
            <person name="Johnson J."/>
            <person name="Sharma A."/>
            <person name="Barry K."/>
            <person name="Grigoriev I.V."/>
            <person name="Spatafora J.W."/>
        </authorList>
    </citation>
    <scope>NUCLEOTIDE SEQUENCE [LARGE SCALE GENOMIC DNA]</scope>
    <source>
        <strain evidence="2 3">AM-OR11-026</strain>
    </source>
</reference>
<name>A0A1B7MY75_9AGAM</name>
<dbReference type="InterPro" id="IPR000719">
    <property type="entry name" value="Prot_kinase_dom"/>
</dbReference>
<dbReference type="GO" id="GO:0005634">
    <property type="term" value="C:nucleus"/>
    <property type="evidence" value="ECO:0007669"/>
    <property type="project" value="TreeGrafter"/>
</dbReference>
<dbReference type="PROSITE" id="PS50011">
    <property type="entry name" value="PROTEIN_KINASE_DOM"/>
    <property type="match status" value="1"/>
</dbReference>
<dbReference type="PANTHER" id="PTHR44167">
    <property type="entry name" value="OVARIAN-SPECIFIC SERINE/THREONINE-PROTEIN KINASE LOK-RELATED"/>
    <property type="match status" value="1"/>
</dbReference>
<dbReference type="GO" id="GO:0005524">
    <property type="term" value="F:ATP binding"/>
    <property type="evidence" value="ECO:0007669"/>
    <property type="project" value="InterPro"/>
</dbReference>
<evidence type="ECO:0000313" key="3">
    <source>
        <dbReference type="Proteomes" id="UP000092154"/>
    </source>
</evidence>
<dbReference type="Gene3D" id="1.10.510.10">
    <property type="entry name" value="Transferase(Phosphotransferase) domain 1"/>
    <property type="match status" value="1"/>
</dbReference>
<feature type="domain" description="Protein kinase" evidence="1">
    <location>
        <begin position="1"/>
        <end position="321"/>
    </location>
</feature>
<dbReference type="InParanoid" id="A0A1B7MY75"/>
<dbReference type="GO" id="GO:0044773">
    <property type="term" value="P:mitotic DNA damage checkpoint signaling"/>
    <property type="evidence" value="ECO:0007669"/>
    <property type="project" value="TreeGrafter"/>
</dbReference>
<dbReference type="AlphaFoldDB" id="A0A1B7MY75"/>
<keyword evidence="3" id="KW-1185">Reference proteome</keyword>
<proteinExistence type="predicted"/>
<dbReference type="InterPro" id="IPR011009">
    <property type="entry name" value="Kinase-like_dom_sf"/>
</dbReference>
<evidence type="ECO:0000259" key="1">
    <source>
        <dbReference type="PROSITE" id="PS50011"/>
    </source>
</evidence>
<evidence type="ECO:0000313" key="2">
    <source>
        <dbReference type="EMBL" id="OAX37537.1"/>
    </source>
</evidence>
<protein>
    <recommendedName>
        <fullName evidence="1">Protein kinase domain-containing protein</fullName>
    </recommendedName>
</protein>
<dbReference type="PANTHER" id="PTHR44167:SF24">
    <property type="entry name" value="SERINE_THREONINE-PROTEIN KINASE CHK2"/>
    <property type="match status" value="1"/>
</dbReference>